<evidence type="ECO:0000313" key="3">
    <source>
        <dbReference type="Proteomes" id="UP000283721"/>
    </source>
</evidence>
<dbReference type="Proteomes" id="UP000283721">
    <property type="component" value="Unassembled WGS sequence"/>
</dbReference>
<organism evidence="1 3">
    <name type="scientific">Agathobacter rectalis</name>
    <dbReference type="NCBI Taxonomy" id="39491"/>
    <lineage>
        <taxon>Bacteria</taxon>
        <taxon>Bacillati</taxon>
        <taxon>Bacillota</taxon>
        <taxon>Clostridia</taxon>
        <taxon>Lachnospirales</taxon>
        <taxon>Lachnospiraceae</taxon>
        <taxon>Agathobacter</taxon>
    </lineage>
</organism>
<gene>
    <name evidence="2" type="ORF">DW948_05375</name>
    <name evidence="1" type="ORF">DW967_12785</name>
</gene>
<dbReference type="AlphaFoldDB" id="A0A413Q4K0"/>
<name>A0A413Q4K0_9FIRM</name>
<sequence>MKNTQNIASLIAKLEYEVGRECYNPNSYDGYTGIEGLGYRYPVKVYQDENMRTYRGSITSISPSEIHTMKYVFGSNHLFIGKGIYNILNELEKRYGLDFDKMEEELDKSEE</sequence>
<dbReference type="Proteomes" id="UP000286341">
    <property type="component" value="Unassembled WGS sequence"/>
</dbReference>
<dbReference type="RefSeq" id="WP_118342423.1">
    <property type="nucleotide sequence ID" value="NZ_QSEY01000009.1"/>
</dbReference>
<reference evidence="3 4" key="1">
    <citation type="submission" date="2018-08" db="EMBL/GenBank/DDBJ databases">
        <title>A genome reference for cultivated species of the human gut microbiota.</title>
        <authorList>
            <person name="Zou Y."/>
            <person name="Xue W."/>
            <person name="Luo G."/>
        </authorList>
    </citation>
    <scope>NUCLEOTIDE SEQUENCE [LARGE SCALE GENOMIC DNA]</scope>
    <source>
        <strain evidence="2 4">AM44-1AT</strain>
        <strain evidence="1 3">AM47-6BH</strain>
    </source>
</reference>
<dbReference type="EMBL" id="QSES01000027">
    <property type="protein sequence ID" value="RGZ89733.1"/>
    <property type="molecule type" value="Genomic_DNA"/>
</dbReference>
<evidence type="ECO:0000313" key="1">
    <source>
        <dbReference type="EMBL" id="RGZ89733.1"/>
    </source>
</evidence>
<accession>A0A413Q4K0</accession>
<dbReference type="EMBL" id="QSFB01000005">
    <property type="protein sequence ID" value="RHA14850.1"/>
    <property type="molecule type" value="Genomic_DNA"/>
</dbReference>
<protein>
    <submittedName>
        <fullName evidence="1">Uncharacterized protein</fullName>
    </submittedName>
</protein>
<comment type="caution">
    <text evidence="1">The sequence shown here is derived from an EMBL/GenBank/DDBJ whole genome shotgun (WGS) entry which is preliminary data.</text>
</comment>
<evidence type="ECO:0000313" key="2">
    <source>
        <dbReference type="EMBL" id="RHA14850.1"/>
    </source>
</evidence>
<evidence type="ECO:0000313" key="4">
    <source>
        <dbReference type="Proteomes" id="UP000286341"/>
    </source>
</evidence>
<proteinExistence type="predicted"/>